<dbReference type="AlphaFoldDB" id="A0A9D5Q549"/>
<keyword evidence="3 5" id="KW-0067">ATP-binding</keyword>
<protein>
    <submittedName>
        <fullName evidence="5">ATP-binding cassette domain-containing protein</fullName>
    </submittedName>
</protein>
<dbReference type="CDD" id="cd03219">
    <property type="entry name" value="ABC_Mj1267_LivG_branched"/>
    <property type="match status" value="1"/>
</dbReference>
<dbReference type="GO" id="GO:0005304">
    <property type="term" value="F:L-valine transmembrane transporter activity"/>
    <property type="evidence" value="ECO:0007669"/>
    <property type="project" value="TreeGrafter"/>
</dbReference>
<reference evidence="5" key="1">
    <citation type="submission" date="2019-11" db="EMBL/GenBank/DDBJ databases">
        <title>Microbial mats filling the niche in hypersaline microbial mats.</title>
        <authorList>
            <person name="Wong H.L."/>
            <person name="Macleod F.I."/>
            <person name="White R.A. III"/>
            <person name="Burns B.P."/>
        </authorList>
    </citation>
    <scope>NUCLEOTIDE SEQUENCE</scope>
    <source>
        <strain evidence="5">Rbin_158</strain>
    </source>
</reference>
<organism evidence="5 6">
    <name type="scientific">candidate division KSB3 bacterium</name>
    <dbReference type="NCBI Taxonomy" id="2044937"/>
    <lineage>
        <taxon>Bacteria</taxon>
        <taxon>candidate division KSB3</taxon>
    </lineage>
</organism>
<sequence length="248" mass="26957">MKLFEAEDVVKTFGGLTAVDHVSVSVEKGEIFGLIGPNGAGKTTFLNCIAGAYKPTSGTVRLLGEEVTGARSDVMCRKGVSRTFQISRPFPQLSVLENVKVGAIFGDTRQHSVSADERAEEALEFVKFPLPSHTLADHLNAVQLKRLDLARALACNPQLLLLDELAAGLTPGELEEIMALIKSIQQQGITIIIVEHLMKVIRGICERIVVLDYGKKIAEGTTDEVMQKPRVIEAYLGARNVAKFSKDT</sequence>
<dbReference type="GO" id="GO:0015188">
    <property type="term" value="F:L-isoleucine transmembrane transporter activity"/>
    <property type="evidence" value="ECO:0007669"/>
    <property type="project" value="TreeGrafter"/>
</dbReference>
<dbReference type="InterPro" id="IPR003439">
    <property type="entry name" value="ABC_transporter-like_ATP-bd"/>
</dbReference>
<dbReference type="GO" id="GO:1903806">
    <property type="term" value="P:L-isoleucine import across plasma membrane"/>
    <property type="evidence" value="ECO:0007669"/>
    <property type="project" value="TreeGrafter"/>
</dbReference>
<comment type="caution">
    <text evidence="5">The sequence shown here is derived from an EMBL/GenBank/DDBJ whole genome shotgun (WGS) entry which is preliminary data.</text>
</comment>
<dbReference type="GO" id="GO:0015192">
    <property type="term" value="F:L-phenylalanine transmembrane transporter activity"/>
    <property type="evidence" value="ECO:0007669"/>
    <property type="project" value="TreeGrafter"/>
</dbReference>
<dbReference type="InterPro" id="IPR051120">
    <property type="entry name" value="ABC_AA/LPS_Transport"/>
</dbReference>
<evidence type="ECO:0000256" key="1">
    <source>
        <dbReference type="ARBA" id="ARBA00022448"/>
    </source>
</evidence>
<evidence type="ECO:0000256" key="2">
    <source>
        <dbReference type="ARBA" id="ARBA00022741"/>
    </source>
</evidence>
<gene>
    <name evidence="5" type="ORF">GF339_05175</name>
</gene>
<evidence type="ECO:0000256" key="3">
    <source>
        <dbReference type="ARBA" id="ARBA00022840"/>
    </source>
</evidence>
<proteinExistence type="predicted"/>
<dbReference type="GO" id="GO:0005524">
    <property type="term" value="F:ATP binding"/>
    <property type="evidence" value="ECO:0007669"/>
    <property type="project" value="UniProtKB-KW"/>
</dbReference>
<name>A0A9D5Q549_9BACT</name>
<dbReference type="GO" id="GO:1903805">
    <property type="term" value="P:L-valine import across plasma membrane"/>
    <property type="evidence" value="ECO:0007669"/>
    <property type="project" value="TreeGrafter"/>
</dbReference>
<evidence type="ECO:0000313" key="6">
    <source>
        <dbReference type="Proteomes" id="UP000649604"/>
    </source>
</evidence>
<keyword evidence="2" id="KW-0547">Nucleotide-binding</keyword>
<dbReference type="GO" id="GO:0042941">
    <property type="term" value="P:D-alanine transmembrane transport"/>
    <property type="evidence" value="ECO:0007669"/>
    <property type="project" value="TreeGrafter"/>
</dbReference>
<dbReference type="InterPro" id="IPR003593">
    <property type="entry name" value="AAA+_ATPase"/>
</dbReference>
<dbReference type="InterPro" id="IPR032823">
    <property type="entry name" value="BCA_ABC_TP_C"/>
</dbReference>
<dbReference type="Gene3D" id="3.40.50.300">
    <property type="entry name" value="P-loop containing nucleotide triphosphate hydrolases"/>
    <property type="match status" value="1"/>
</dbReference>
<dbReference type="PANTHER" id="PTHR45772">
    <property type="entry name" value="CONSERVED COMPONENT OF ABC TRANSPORTER FOR NATURAL AMINO ACIDS-RELATED"/>
    <property type="match status" value="1"/>
</dbReference>
<evidence type="ECO:0000313" key="5">
    <source>
        <dbReference type="EMBL" id="MBD3323953.1"/>
    </source>
</evidence>
<dbReference type="GO" id="GO:0005886">
    <property type="term" value="C:plasma membrane"/>
    <property type="evidence" value="ECO:0007669"/>
    <property type="project" value="TreeGrafter"/>
</dbReference>
<dbReference type="Pfam" id="PF00005">
    <property type="entry name" value="ABC_tran"/>
    <property type="match status" value="1"/>
</dbReference>
<dbReference type="PANTHER" id="PTHR45772:SF7">
    <property type="entry name" value="AMINO ACID ABC TRANSPORTER ATP-BINDING PROTEIN"/>
    <property type="match status" value="1"/>
</dbReference>
<dbReference type="Proteomes" id="UP000649604">
    <property type="component" value="Unassembled WGS sequence"/>
</dbReference>
<evidence type="ECO:0000259" key="4">
    <source>
        <dbReference type="PROSITE" id="PS50893"/>
    </source>
</evidence>
<dbReference type="PROSITE" id="PS50893">
    <property type="entry name" value="ABC_TRANSPORTER_2"/>
    <property type="match status" value="1"/>
</dbReference>
<dbReference type="Pfam" id="PF12399">
    <property type="entry name" value="BCA_ABC_TP_C"/>
    <property type="match status" value="1"/>
</dbReference>
<accession>A0A9D5Q549</accession>
<keyword evidence="1" id="KW-0813">Transport</keyword>
<dbReference type="GO" id="GO:0015808">
    <property type="term" value="P:L-alanine transport"/>
    <property type="evidence" value="ECO:0007669"/>
    <property type="project" value="TreeGrafter"/>
</dbReference>
<feature type="domain" description="ABC transporter" evidence="4">
    <location>
        <begin position="4"/>
        <end position="238"/>
    </location>
</feature>
<dbReference type="SMART" id="SM00382">
    <property type="entry name" value="AAA"/>
    <property type="match status" value="1"/>
</dbReference>
<dbReference type="GO" id="GO:0016887">
    <property type="term" value="F:ATP hydrolysis activity"/>
    <property type="evidence" value="ECO:0007669"/>
    <property type="project" value="InterPro"/>
</dbReference>
<dbReference type="InterPro" id="IPR027417">
    <property type="entry name" value="P-loop_NTPase"/>
</dbReference>
<dbReference type="EMBL" id="WJJP01000165">
    <property type="protein sequence ID" value="MBD3323953.1"/>
    <property type="molecule type" value="Genomic_DNA"/>
</dbReference>
<dbReference type="SUPFAM" id="SSF52540">
    <property type="entry name" value="P-loop containing nucleoside triphosphate hydrolases"/>
    <property type="match status" value="1"/>
</dbReference>